<reference evidence="1" key="2">
    <citation type="journal article" date="2015" name="Fish Shellfish Immunol.">
        <title>Early steps in the European eel (Anguilla anguilla)-Vibrio vulnificus interaction in the gills: Role of the RtxA13 toxin.</title>
        <authorList>
            <person name="Callol A."/>
            <person name="Pajuelo D."/>
            <person name="Ebbesson L."/>
            <person name="Teles M."/>
            <person name="MacKenzie S."/>
            <person name="Amaro C."/>
        </authorList>
    </citation>
    <scope>NUCLEOTIDE SEQUENCE</scope>
</reference>
<protein>
    <submittedName>
        <fullName evidence="1">Uncharacterized protein</fullName>
    </submittedName>
</protein>
<sequence length="22" mass="2519">MRRHRGSAYIVSVAWIQTAMAN</sequence>
<reference evidence="1" key="1">
    <citation type="submission" date="2014-11" db="EMBL/GenBank/DDBJ databases">
        <authorList>
            <person name="Amaro Gonzalez C."/>
        </authorList>
    </citation>
    <scope>NUCLEOTIDE SEQUENCE</scope>
</reference>
<organism evidence="1">
    <name type="scientific">Anguilla anguilla</name>
    <name type="common">European freshwater eel</name>
    <name type="synonym">Muraena anguilla</name>
    <dbReference type="NCBI Taxonomy" id="7936"/>
    <lineage>
        <taxon>Eukaryota</taxon>
        <taxon>Metazoa</taxon>
        <taxon>Chordata</taxon>
        <taxon>Craniata</taxon>
        <taxon>Vertebrata</taxon>
        <taxon>Euteleostomi</taxon>
        <taxon>Actinopterygii</taxon>
        <taxon>Neopterygii</taxon>
        <taxon>Teleostei</taxon>
        <taxon>Anguilliformes</taxon>
        <taxon>Anguillidae</taxon>
        <taxon>Anguilla</taxon>
    </lineage>
</organism>
<evidence type="ECO:0000313" key="1">
    <source>
        <dbReference type="EMBL" id="JAH50901.1"/>
    </source>
</evidence>
<dbReference type="AlphaFoldDB" id="A0A0E9TBC9"/>
<accession>A0A0E9TBC9</accession>
<name>A0A0E9TBC9_ANGAN</name>
<dbReference type="EMBL" id="GBXM01057676">
    <property type="protein sequence ID" value="JAH50901.1"/>
    <property type="molecule type" value="Transcribed_RNA"/>
</dbReference>
<proteinExistence type="predicted"/>